<keyword evidence="6" id="KW-0539">Nucleus</keyword>
<evidence type="ECO:0000256" key="2">
    <source>
        <dbReference type="ARBA" id="ARBA00022723"/>
    </source>
</evidence>
<accession>A0AA88KYN2</accession>
<dbReference type="EMBL" id="JAVRJZ010000019">
    <property type="protein sequence ID" value="KAK2706737.1"/>
    <property type="molecule type" value="Genomic_DNA"/>
</dbReference>
<evidence type="ECO:0000256" key="1">
    <source>
        <dbReference type="ARBA" id="ARBA00004123"/>
    </source>
</evidence>
<name>A0AA88KYN2_ARTSF</name>
<evidence type="ECO:0000256" key="4">
    <source>
        <dbReference type="ARBA" id="ARBA00022771"/>
    </source>
</evidence>
<dbReference type="GO" id="GO:0005634">
    <property type="term" value="C:nucleus"/>
    <property type="evidence" value="ECO:0007669"/>
    <property type="project" value="UniProtKB-SubCell"/>
</dbReference>
<dbReference type="Proteomes" id="UP001187531">
    <property type="component" value="Unassembled WGS sequence"/>
</dbReference>
<evidence type="ECO:0000256" key="5">
    <source>
        <dbReference type="ARBA" id="ARBA00022833"/>
    </source>
</evidence>
<evidence type="ECO:0000256" key="3">
    <source>
        <dbReference type="ARBA" id="ARBA00022737"/>
    </source>
</evidence>
<keyword evidence="4 7" id="KW-0863">Zinc-finger</keyword>
<protein>
    <recommendedName>
        <fullName evidence="8">C2H2-type domain-containing protein</fullName>
    </recommendedName>
</protein>
<dbReference type="SUPFAM" id="SSF57667">
    <property type="entry name" value="beta-beta-alpha zinc fingers"/>
    <property type="match status" value="2"/>
</dbReference>
<evidence type="ECO:0000313" key="10">
    <source>
        <dbReference type="Proteomes" id="UP001187531"/>
    </source>
</evidence>
<dbReference type="Pfam" id="PF00096">
    <property type="entry name" value="zf-C2H2"/>
    <property type="match status" value="3"/>
</dbReference>
<evidence type="ECO:0000259" key="8">
    <source>
        <dbReference type="PROSITE" id="PS50157"/>
    </source>
</evidence>
<dbReference type="PANTHER" id="PTHR24394">
    <property type="entry name" value="ZINC FINGER PROTEIN"/>
    <property type="match status" value="1"/>
</dbReference>
<evidence type="ECO:0000256" key="7">
    <source>
        <dbReference type="PROSITE-ProRule" id="PRU00042"/>
    </source>
</evidence>
<keyword evidence="10" id="KW-1185">Reference proteome</keyword>
<keyword evidence="3" id="KW-0677">Repeat</keyword>
<dbReference type="Gene3D" id="3.30.160.60">
    <property type="entry name" value="Classic Zinc Finger"/>
    <property type="match status" value="4"/>
</dbReference>
<comment type="subcellular location">
    <subcellularLocation>
        <location evidence="1">Nucleus</location>
    </subcellularLocation>
</comment>
<dbReference type="PANTHER" id="PTHR24394:SF29">
    <property type="entry name" value="MYONEURIN"/>
    <property type="match status" value="1"/>
</dbReference>
<evidence type="ECO:0000313" key="9">
    <source>
        <dbReference type="EMBL" id="KAK2706736.1"/>
    </source>
</evidence>
<gene>
    <name evidence="9" type="ORF">QYM36_014690</name>
</gene>
<feature type="domain" description="C2H2-type" evidence="8">
    <location>
        <begin position="175"/>
        <end position="202"/>
    </location>
</feature>
<dbReference type="InterPro" id="IPR013087">
    <property type="entry name" value="Znf_C2H2_type"/>
</dbReference>
<sequence>MDTKPHWNELFHRLSREITVIPVTSSNGPGPFESSYFNHFMNQSRLVPKNESYKVSDSTGASVMSLPLVFPLDPPNGFNSIPKRQTIEVDYPPTPSGSASQQCSSELTVQNLNSSFQEVHQKIMVKNEQKNAPRANVLVNENGETIFSCTRCDAAFNSALVFQEHWQLHLHERPYVCNECGKALKRKEHLDRHRTAHSSERPHQCHLCDKRFKRSEHLTRHAITHAEIKPFICQLCHKGFNRKEHLNKHFVTHCSDQKNNFNQGNTWGNMLDIKFEISEDQKYQAGDSGVLQEF</sequence>
<keyword evidence="2" id="KW-0479">Metal-binding</keyword>
<dbReference type="PROSITE" id="PS50157">
    <property type="entry name" value="ZINC_FINGER_C2H2_2"/>
    <property type="match status" value="4"/>
</dbReference>
<dbReference type="GO" id="GO:0032502">
    <property type="term" value="P:developmental process"/>
    <property type="evidence" value="ECO:0007669"/>
    <property type="project" value="UniProtKB-ARBA"/>
</dbReference>
<feature type="domain" description="C2H2-type" evidence="8">
    <location>
        <begin position="231"/>
        <end position="258"/>
    </location>
</feature>
<dbReference type="FunFam" id="3.30.160.60:FF:000202">
    <property type="entry name" value="Zinc finger protein 574"/>
    <property type="match status" value="1"/>
</dbReference>
<dbReference type="FunFam" id="3.30.160.60:FF:000446">
    <property type="entry name" value="Zinc finger protein"/>
    <property type="match status" value="1"/>
</dbReference>
<dbReference type="SMART" id="SM00355">
    <property type="entry name" value="ZnF_C2H2"/>
    <property type="match status" value="4"/>
</dbReference>
<organism evidence="9 10">
    <name type="scientific">Artemia franciscana</name>
    <name type="common">Brine shrimp</name>
    <name type="synonym">Artemia sanfranciscana</name>
    <dbReference type="NCBI Taxonomy" id="6661"/>
    <lineage>
        <taxon>Eukaryota</taxon>
        <taxon>Metazoa</taxon>
        <taxon>Ecdysozoa</taxon>
        <taxon>Arthropoda</taxon>
        <taxon>Crustacea</taxon>
        <taxon>Branchiopoda</taxon>
        <taxon>Anostraca</taxon>
        <taxon>Artemiidae</taxon>
        <taxon>Artemia</taxon>
    </lineage>
</organism>
<dbReference type="AlphaFoldDB" id="A0AA88KYN2"/>
<feature type="domain" description="C2H2-type" evidence="8">
    <location>
        <begin position="203"/>
        <end position="230"/>
    </location>
</feature>
<dbReference type="PROSITE" id="PS00028">
    <property type="entry name" value="ZINC_FINGER_C2H2_1"/>
    <property type="match status" value="4"/>
</dbReference>
<dbReference type="FunFam" id="3.30.160.60:FF:000100">
    <property type="entry name" value="Zinc finger 45-like"/>
    <property type="match status" value="1"/>
</dbReference>
<dbReference type="GO" id="GO:0008270">
    <property type="term" value="F:zinc ion binding"/>
    <property type="evidence" value="ECO:0007669"/>
    <property type="project" value="UniProtKB-KW"/>
</dbReference>
<evidence type="ECO:0000256" key="6">
    <source>
        <dbReference type="ARBA" id="ARBA00023242"/>
    </source>
</evidence>
<feature type="domain" description="C2H2-type" evidence="8">
    <location>
        <begin position="147"/>
        <end position="174"/>
    </location>
</feature>
<proteinExistence type="predicted"/>
<keyword evidence="5" id="KW-0862">Zinc</keyword>
<reference evidence="9" key="1">
    <citation type="submission" date="2023-07" db="EMBL/GenBank/DDBJ databases">
        <title>Chromosome-level genome assembly of Artemia franciscana.</title>
        <authorList>
            <person name="Jo E."/>
        </authorList>
    </citation>
    <scope>NUCLEOTIDE SEQUENCE</scope>
    <source>
        <tissue evidence="9">Whole body</tissue>
    </source>
</reference>
<dbReference type="EMBL" id="JAVRJZ010000019">
    <property type="protein sequence ID" value="KAK2706736.1"/>
    <property type="molecule type" value="Genomic_DNA"/>
</dbReference>
<dbReference type="InterPro" id="IPR036236">
    <property type="entry name" value="Znf_C2H2_sf"/>
</dbReference>
<dbReference type="GO" id="GO:0000981">
    <property type="term" value="F:DNA-binding transcription factor activity, RNA polymerase II-specific"/>
    <property type="evidence" value="ECO:0007669"/>
    <property type="project" value="TreeGrafter"/>
</dbReference>
<comment type="caution">
    <text evidence="9">The sequence shown here is derived from an EMBL/GenBank/DDBJ whole genome shotgun (WGS) entry which is preliminary data.</text>
</comment>